<dbReference type="PANTHER" id="PTHR44809:SF1">
    <property type="entry name" value="PROTEIN O-MANNOSYL-TRANSFERASE TMTC1"/>
    <property type="match status" value="1"/>
</dbReference>
<reference evidence="2" key="1">
    <citation type="journal article" date="2021" name="Arch. Microbiol.">
        <title>Methyloradius palustris gen. nov., sp. nov., a methanol-oxidizing bacterium isolated from snow.</title>
        <authorList>
            <person name="Miyadera T."/>
            <person name="Kojima H."/>
            <person name="Fukui M."/>
        </authorList>
    </citation>
    <scope>NUCLEOTIDE SEQUENCE</scope>
    <source>
        <strain evidence="2">Zm11</strain>
    </source>
</reference>
<evidence type="ECO:0000313" key="2">
    <source>
        <dbReference type="EMBL" id="BCM24453.1"/>
    </source>
</evidence>
<dbReference type="SUPFAM" id="SSF53756">
    <property type="entry name" value="UDP-Glycosyltransferase/glycogen phosphorylase"/>
    <property type="match status" value="1"/>
</dbReference>
<dbReference type="Pfam" id="PF13428">
    <property type="entry name" value="TPR_14"/>
    <property type="match status" value="1"/>
</dbReference>
<feature type="repeat" description="TPR" evidence="1">
    <location>
        <begin position="53"/>
        <end position="86"/>
    </location>
</feature>
<keyword evidence="3" id="KW-1185">Reference proteome</keyword>
<dbReference type="InterPro" id="IPR011990">
    <property type="entry name" value="TPR-like_helical_dom_sf"/>
</dbReference>
<dbReference type="Pfam" id="PF13414">
    <property type="entry name" value="TPR_11"/>
    <property type="match status" value="1"/>
</dbReference>
<name>A0A8D5GBH2_9PROT</name>
<keyword evidence="1" id="KW-0802">TPR repeat</keyword>
<dbReference type="GO" id="GO:0016757">
    <property type="term" value="F:glycosyltransferase activity"/>
    <property type="evidence" value="ECO:0007669"/>
    <property type="project" value="InterPro"/>
</dbReference>
<dbReference type="SMART" id="SM00028">
    <property type="entry name" value="TPR"/>
    <property type="match status" value="4"/>
</dbReference>
<dbReference type="Gene3D" id="1.25.40.10">
    <property type="entry name" value="Tetratricopeptide repeat domain"/>
    <property type="match status" value="2"/>
</dbReference>
<feature type="repeat" description="TPR" evidence="1">
    <location>
        <begin position="121"/>
        <end position="154"/>
    </location>
</feature>
<dbReference type="KEGG" id="mpau:ZMTM_07120"/>
<feature type="repeat" description="TPR" evidence="1">
    <location>
        <begin position="87"/>
        <end position="120"/>
    </location>
</feature>
<dbReference type="InterPro" id="IPR052943">
    <property type="entry name" value="TMTC_O-mannosyl-trnsfr"/>
</dbReference>
<sequence length="465" mass="52499">MMADMKQPIQPSNSARQQAEALYFEGNALLEHGDLAGAETCWQKAIALAPDFAEAYCNLGFVFDKKGAPAEAESYYRTSLSLDPNCTRTLLNLGAFLAENKRFDEAVVLYDQAIAIDPRSPVAWTNLGILHTYLRREQEAERCYRLAMQLDPEYKNAEFNLSYLLLRQGRFEEGWQRLESRNWYAVLANHFTCPRWQGEPLSGKSLVIGYEAGHGDMIQFYRYALVLKEQWSVSITLICHPALKRLFEIQGTLDQVLSFEDTIPQTGLDFWTPLMSLPYRCETRIETIPAAIPYIKAPADLVNKWAEKLPVNGLRVGLVWKGNPKFENDAERSIPSLQLLAALWSIPNIQFISLQKGAGEDEAENPPAGMPLTHMGSQIQDFADTAAIVANLDLVICVDTAIAHLAGAMGKPCWVLLPYYMTDWRWMNGRTDSPWYPESMRLFRQAKMGEWGSVIDEVAQALSEL</sequence>
<evidence type="ECO:0000313" key="3">
    <source>
        <dbReference type="Proteomes" id="UP000826722"/>
    </source>
</evidence>
<dbReference type="PANTHER" id="PTHR44809">
    <property type="match status" value="1"/>
</dbReference>
<dbReference type="Proteomes" id="UP000826722">
    <property type="component" value="Chromosome"/>
</dbReference>
<dbReference type="InterPro" id="IPR019734">
    <property type="entry name" value="TPR_rpt"/>
</dbReference>
<feature type="repeat" description="TPR" evidence="1">
    <location>
        <begin position="19"/>
        <end position="52"/>
    </location>
</feature>
<accession>A0A8D5GBH2</accession>
<proteinExistence type="predicted"/>
<dbReference type="Gene3D" id="3.40.50.2000">
    <property type="entry name" value="Glycogen Phosphorylase B"/>
    <property type="match status" value="1"/>
</dbReference>
<dbReference type="Pfam" id="PF01075">
    <property type="entry name" value="Glyco_transf_9"/>
    <property type="match status" value="1"/>
</dbReference>
<dbReference type="PROSITE" id="PS50293">
    <property type="entry name" value="TPR_REGION"/>
    <property type="match status" value="1"/>
</dbReference>
<dbReference type="PROSITE" id="PS50005">
    <property type="entry name" value="TPR"/>
    <property type="match status" value="4"/>
</dbReference>
<dbReference type="SUPFAM" id="SSF48452">
    <property type="entry name" value="TPR-like"/>
    <property type="match status" value="1"/>
</dbReference>
<gene>
    <name evidence="2" type="ORF">ZMTM_07120</name>
</gene>
<dbReference type="EMBL" id="AP024110">
    <property type="protein sequence ID" value="BCM24453.1"/>
    <property type="molecule type" value="Genomic_DNA"/>
</dbReference>
<protein>
    <submittedName>
        <fullName evidence="2">Uncharacterized protein</fullName>
    </submittedName>
</protein>
<organism evidence="2 3">
    <name type="scientific">Methyloradius palustris</name>
    <dbReference type="NCBI Taxonomy" id="2778876"/>
    <lineage>
        <taxon>Bacteria</taxon>
        <taxon>Pseudomonadati</taxon>
        <taxon>Pseudomonadota</taxon>
        <taxon>Betaproteobacteria</taxon>
        <taxon>Nitrosomonadales</taxon>
        <taxon>Methylophilaceae</taxon>
        <taxon>Methyloradius</taxon>
    </lineage>
</organism>
<dbReference type="AlphaFoldDB" id="A0A8D5GBH2"/>
<dbReference type="InterPro" id="IPR002201">
    <property type="entry name" value="Glyco_trans_9"/>
</dbReference>
<evidence type="ECO:0000256" key="1">
    <source>
        <dbReference type="PROSITE-ProRule" id="PRU00339"/>
    </source>
</evidence>